<dbReference type="Gene3D" id="2.30.29.210">
    <property type="entry name" value="FACT complex subunit Spt16p/Cdc68p"/>
    <property type="match status" value="1"/>
</dbReference>
<dbReference type="GO" id="GO:0006368">
    <property type="term" value="P:transcription elongation by RNA polymerase II"/>
    <property type="evidence" value="ECO:0007669"/>
    <property type="project" value="TreeGrafter"/>
</dbReference>
<keyword evidence="6" id="KW-0175">Coiled coil</keyword>
<dbReference type="PANTHER" id="PTHR13980">
    <property type="entry name" value="CDC68 RELATED"/>
    <property type="match status" value="1"/>
</dbReference>
<feature type="domain" description="FACT complex subunit SPT16 N-terminal lobe" evidence="12">
    <location>
        <begin position="10"/>
        <end position="171"/>
    </location>
</feature>
<dbReference type="Pfam" id="PF21091">
    <property type="entry name" value="SPT16_C"/>
    <property type="match status" value="1"/>
</dbReference>
<dbReference type="Proteomes" id="UP000011083">
    <property type="component" value="Unassembled WGS sequence"/>
</dbReference>
<dbReference type="PANTHER" id="PTHR13980:SF15">
    <property type="entry name" value="FACT COMPLEX SUBUNIT SPT16"/>
    <property type="match status" value="1"/>
</dbReference>
<dbReference type="InterPro" id="IPR056595">
    <property type="entry name" value="Fact-SPT16_PH"/>
</dbReference>
<evidence type="ECO:0000256" key="1">
    <source>
        <dbReference type="ARBA" id="ARBA00010779"/>
    </source>
</evidence>
<evidence type="ECO:0000256" key="7">
    <source>
        <dbReference type="ARBA" id="ARBA00023163"/>
    </source>
</evidence>
<reference evidence="15 16" key="1">
    <citation type="journal article" date="2013" name="Genome Biol.">
        <title>Genome of Acanthamoeba castellanii highlights extensive lateral gene transfer and early evolution of tyrosine kinase signaling.</title>
        <authorList>
            <person name="Clarke M."/>
            <person name="Lohan A.J."/>
            <person name="Liu B."/>
            <person name="Lagkouvardos I."/>
            <person name="Roy S."/>
            <person name="Zafar N."/>
            <person name="Bertelli C."/>
            <person name="Schilde C."/>
            <person name="Kianianmomeni A."/>
            <person name="Burglin T.R."/>
            <person name="Frech C."/>
            <person name="Turcotte B."/>
            <person name="Kopec K.O."/>
            <person name="Synnott J.M."/>
            <person name="Choo C."/>
            <person name="Paponov I."/>
            <person name="Finkler A."/>
            <person name="Soon Heng Tan C."/>
            <person name="Hutchins A.P."/>
            <person name="Weinmeier T."/>
            <person name="Rattei T."/>
            <person name="Chu J.S."/>
            <person name="Gimenez G."/>
            <person name="Irimia M."/>
            <person name="Rigden D.J."/>
            <person name="Fitzpatrick D.A."/>
            <person name="Lorenzo-Morales J."/>
            <person name="Bateman A."/>
            <person name="Chiu C.H."/>
            <person name="Tang P."/>
            <person name="Hegemann P."/>
            <person name="Fromm H."/>
            <person name="Raoult D."/>
            <person name="Greub G."/>
            <person name="Miranda-Saavedra D."/>
            <person name="Chen N."/>
            <person name="Nash P."/>
            <person name="Ginger M.L."/>
            <person name="Horn M."/>
            <person name="Schaap P."/>
            <person name="Caler L."/>
            <person name="Loftus B."/>
        </authorList>
    </citation>
    <scope>NUCLEOTIDE SEQUENCE [LARGE SCALE GENOMIC DNA]</scope>
    <source>
        <strain evidence="15 16">Neff</strain>
    </source>
</reference>
<feature type="region of interest" description="Disordered" evidence="11">
    <location>
        <begin position="946"/>
        <end position="1120"/>
    </location>
</feature>
<organism evidence="15 16">
    <name type="scientific">Acanthamoeba castellanii (strain ATCC 30010 / Neff)</name>
    <dbReference type="NCBI Taxonomy" id="1257118"/>
    <lineage>
        <taxon>Eukaryota</taxon>
        <taxon>Amoebozoa</taxon>
        <taxon>Discosea</taxon>
        <taxon>Longamoebia</taxon>
        <taxon>Centramoebida</taxon>
        <taxon>Acanthamoebidae</taxon>
        <taxon>Acanthamoeba</taxon>
    </lineage>
</organism>
<dbReference type="InterPro" id="IPR036005">
    <property type="entry name" value="Creatinase/aminopeptidase-like"/>
</dbReference>
<evidence type="ECO:0000256" key="5">
    <source>
        <dbReference type="ARBA" id="ARBA00023015"/>
    </source>
</evidence>
<feature type="compositionally biased region" description="Acidic residues" evidence="11">
    <location>
        <begin position="955"/>
        <end position="983"/>
    </location>
</feature>
<dbReference type="Gene3D" id="2.30.29.150">
    <property type="match status" value="1"/>
</dbReference>
<dbReference type="GO" id="GO:0010468">
    <property type="term" value="P:regulation of gene expression"/>
    <property type="evidence" value="ECO:0007669"/>
    <property type="project" value="UniProtKB-ARBA"/>
</dbReference>
<dbReference type="EMBL" id="KB007926">
    <property type="protein sequence ID" value="ELR19917.1"/>
    <property type="molecule type" value="Genomic_DNA"/>
</dbReference>
<keyword evidence="3 10" id="KW-0235">DNA replication</keyword>
<protein>
    <recommendedName>
        <fullName evidence="10">FACT complex subunit</fullName>
    </recommendedName>
</protein>
<dbReference type="SUPFAM" id="SSF55920">
    <property type="entry name" value="Creatinase/aminopeptidase"/>
    <property type="match status" value="1"/>
</dbReference>
<dbReference type="Pfam" id="PF08512">
    <property type="entry name" value="Rttp106-like_middle"/>
    <property type="match status" value="1"/>
</dbReference>
<dbReference type="VEuPathDB" id="AmoebaDB:ACA1_111900"/>
<dbReference type="InterPro" id="IPR029149">
    <property type="entry name" value="Creatin/AminoP/Spt16_N"/>
</dbReference>
<keyword evidence="4 10" id="KW-0227">DNA damage</keyword>
<dbReference type="GO" id="GO:0031491">
    <property type="term" value="F:nucleosome binding"/>
    <property type="evidence" value="ECO:0007669"/>
    <property type="project" value="TreeGrafter"/>
</dbReference>
<dbReference type="AlphaFoldDB" id="L8H3V5"/>
<evidence type="ECO:0000256" key="4">
    <source>
        <dbReference type="ARBA" id="ARBA00022763"/>
    </source>
</evidence>
<dbReference type="Pfam" id="PF00557">
    <property type="entry name" value="Peptidase_M24"/>
    <property type="match status" value="1"/>
</dbReference>
<feature type="compositionally biased region" description="Acidic residues" evidence="11">
    <location>
        <begin position="454"/>
        <end position="464"/>
    </location>
</feature>
<evidence type="ECO:0000256" key="9">
    <source>
        <dbReference type="ARBA" id="ARBA00023242"/>
    </source>
</evidence>
<dbReference type="InterPro" id="IPR029148">
    <property type="entry name" value="FACT-SPT16_Nlobe"/>
</dbReference>
<comment type="subunit">
    <text evidence="10">Component of the FACT complex.</text>
</comment>
<dbReference type="SMART" id="SM01285">
    <property type="entry name" value="FACT-Spt16_Nlob"/>
    <property type="match status" value="1"/>
</dbReference>
<feature type="compositionally biased region" description="Low complexity" evidence="11">
    <location>
        <begin position="1059"/>
        <end position="1111"/>
    </location>
</feature>
<evidence type="ECO:0000256" key="6">
    <source>
        <dbReference type="ARBA" id="ARBA00023054"/>
    </source>
</evidence>
<dbReference type="Gene3D" id="3.40.350.10">
    <property type="entry name" value="Creatinase/prolidase N-terminal domain"/>
    <property type="match status" value="1"/>
</dbReference>
<dbReference type="InterPro" id="IPR011993">
    <property type="entry name" value="PH-like_dom_sf"/>
</dbReference>
<evidence type="ECO:0000259" key="14">
    <source>
        <dbReference type="SMART" id="SM01287"/>
    </source>
</evidence>
<feature type="compositionally biased region" description="Acidic residues" evidence="11">
    <location>
        <begin position="990"/>
        <end position="1019"/>
    </location>
</feature>
<dbReference type="InterPro" id="IPR000994">
    <property type="entry name" value="Pept_M24"/>
</dbReference>
<dbReference type="FunFam" id="2.30.29.210:FF:000001">
    <property type="entry name" value="FACT complex subunit spt16"/>
    <property type="match status" value="1"/>
</dbReference>
<dbReference type="InterPro" id="IPR040258">
    <property type="entry name" value="Spt16"/>
</dbReference>
<dbReference type="CDD" id="cd01091">
    <property type="entry name" value="CDC68-like"/>
    <property type="match status" value="1"/>
</dbReference>
<evidence type="ECO:0000259" key="13">
    <source>
        <dbReference type="SMART" id="SM01286"/>
    </source>
</evidence>
<evidence type="ECO:0000256" key="11">
    <source>
        <dbReference type="SAM" id="MobiDB-lite"/>
    </source>
</evidence>
<name>L8H3V5_ACACF</name>
<feature type="region of interest" description="Disordered" evidence="11">
    <location>
        <begin position="431"/>
        <end position="552"/>
    </location>
</feature>
<accession>L8H3V5</accession>
<dbReference type="FunFam" id="3.90.230.10:FF:000005">
    <property type="entry name" value="FACT complex subunit spt16"/>
    <property type="match status" value="1"/>
</dbReference>
<dbReference type="GO" id="GO:0035101">
    <property type="term" value="C:FACT complex"/>
    <property type="evidence" value="ECO:0007669"/>
    <property type="project" value="UniProtKB-UniRule"/>
</dbReference>
<dbReference type="Pfam" id="PF08644">
    <property type="entry name" value="SPT16"/>
    <property type="match status" value="1"/>
</dbReference>
<gene>
    <name evidence="15" type="ORF">ACA1_111900</name>
</gene>
<dbReference type="RefSeq" id="XP_004342026.1">
    <property type="nucleotide sequence ID" value="XM_004341977.1"/>
</dbReference>
<evidence type="ECO:0000256" key="8">
    <source>
        <dbReference type="ARBA" id="ARBA00023204"/>
    </source>
</evidence>
<feature type="compositionally biased region" description="Basic and acidic residues" evidence="11">
    <location>
        <begin position="505"/>
        <end position="538"/>
    </location>
</feature>
<dbReference type="InterPro" id="IPR048969">
    <property type="entry name" value="FACT_SPT16_C"/>
</dbReference>
<dbReference type="Pfam" id="PF24824">
    <property type="entry name" value="PH_SPT16"/>
    <property type="match status" value="1"/>
</dbReference>
<dbReference type="GO" id="GO:0006260">
    <property type="term" value="P:DNA replication"/>
    <property type="evidence" value="ECO:0007669"/>
    <property type="project" value="UniProtKB-KW"/>
</dbReference>
<evidence type="ECO:0000256" key="10">
    <source>
        <dbReference type="RuleBase" id="RU367052"/>
    </source>
</evidence>
<dbReference type="FunFam" id="2.30.29.150:FF:000004">
    <property type="entry name" value="FACT complex subunit SPT16"/>
    <property type="match status" value="1"/>
</dbReference>
<keyword evidence="5 10" id="KW-0805">Transcription regulation</keyword>
<dbReference type="Gene3D" id="2.30.29.30">
    <property type="entry name" value="Pleckstrin-homology domain (PH domain)/Phosphotyrosine-binding domain (PTB)"/>
    <property type="match status" value="1"/>
</dbReference>
<dbReference type="InterPro" id="IPR013953">
    <property type="entry name" value="FACT_SPT16_M"/>
</dbReference>
<dbReference type="SMART" id="SM01286">
    <property type="entry name" value="SPT16"/>
    <property type="match status" value="1"/>
</dbReference>
<dbReference type="GO" id="GO:0006281">
    <property type="term" value="P:DNA repair"/>
    <property type="evidence" value="ECO:0007669"/>
    <property type="project" value="UniProtKB-UniRule"/>
</dbReference>
<feature type="domain" description="FACT complex subunit SPT16 middle" evidence="13">
    <location>
        <begin position="578"/>
        <end position="724"/>
    </location>
</feature>
<evidence type="ECO:0000259" key="12">
    <source>
        <dbReference type="SMART" id="SM01285"/>
    </source>
</evidence>
<evidence type="ECO:0000313" key="15">
    <source>
        <dbReference type="EMBL" id="ELR19917.1"/>
    </source>
</evidence>
<feature type="compositionally biased region" description="Basic and acidic residues" evidence="11">
    <location>
        <begin position="1020"/>
        <end position="1039"/>
    </location>
</feature>
<comment type="subcellular location">
    <subcellularLocation>
        <location evidence="10">Nucleus</location>
    </subcellularLocation>
    <subcellularLocation>
        <location evidence="10">Chromosome</location>
    </subcellularLocation>
</comment>
<feature type="domain" description="Histone chaperone RTT106/FACT complex subunit SPT16-like middle" evidence="14">
    <location>
        <begin position="841"/>
        <end position="921"/>
    </location>
</feature>
<dbReference type="InterPro" id="IPR033825">
    <property type="entry name" value="Spt16_M24"/>
</dbReference>
<keyword evidence="9 10" id="KW-0539">Nucleus</keyword>
<dbReference type="GeneID" id="14920754"/>
<keyword evidence="7 10" id="KW-0804">Transcription</keyword>
<dbReference type="STRING" id="1257118.L8H3V5"/>
<dbReference type="OrthoDB" id="10251642at2759"/>
<keyword evidence="16" id="KW-1185">Reference proteome</keyword>
<comment type="function">
    <text evidence="10">Component of the FACT complex, a general chromatin factor that acts to reorganize nucleosomes. The FACT complex is involved in multiple processes that require DNA as a template such as mRNA elongation, DNA replication and DNA repair. During transcription elongation the FACT complex acts as a histone chaperone that both destabilizes and restores nucleosomal structure. It facilitates the passage of RNA polymerase II and transcription by promoting the dissociation of one histone H2A-H2B dimer from the nucleosome, then subsequently promotes the reestablishment of the nucleosome following the passage of RNA polymerase II.</text>
</comment>
<keyword evidence="8 10" id="KW-0234">DNA repair</keyword>
<dbReference type="OMA" id="YHINTIP"/>
<proteinExistence type="inferred from homology"/>
<keyword evidence="2 10" id="KW-0158">Chromosome</keyword>
<sequence>MASKKSTPKFDPKLYAKRLGALYDDWKNPESQDVWKNIGVLVITNGTPDEEIIYKKSTALQDWLVGFELENTVMVFTERGVHILTAKADLLGGIADAQPADRPELSTALYPMEAGDNTQNFERLLAIIRDNLEGRGVGALPREEALGDFIAAWKKAFDDAGLTVVNAANAIGNLFSTKDEQEQKFVRTAGAISAAVLKNFVVPEIETIVDEEKKVTHSAVAEKIDDIFLTPSKINPKAHIPRISPSLLLRRGLTADLVESCYTPIIQSGGVYDLKPSAVSNDDQLHFGTIICSLGARYRHYCSNVARTYFVDPDKEQEEIYALLLEVHKLMIKALAPGNPVKKIMEVAVEHIQKKKPELVPHFVKTGGFGMGLEFRESALSITNKNAKVIREGMVFNISPGFHNLERKGTVADPKKKVYSMMIADTVVVPASGEPKPLTSNAPSAWDDISYSVGEDDEAEEEEDKPAAKSKGKGKEKKDSAAAAGRTSSRLRDDDAAAFGMRTTRARDADKNKKDMAAELRRKKHQEELEKKKREEAAARFGSKSKGDGGREGGAVVKEVMAYRSATEFPPEARNGRIHIDQKREAVLLPIYGMLVPFHISTIKNATKSEDYLRINFITPGSTLPNDKLPKVWKDGQATFIREMSFRCSDPKSLATSLRLINELRKRASLRAHDSHVRDSLVAQEELILNKGRPLSLPDLYIRPTLGGRRSTGTLELHKNGFRFRSSKGGNVDIMFKNIKHAFFQPAENEVITIIHFHLWHPIMVGKKKTSDIQAYSEVMEIAQALDGRMPRGMEREEYDDENHEREQRAKMNADFQNFTKKVEDLVPDLEFDIPYRELGFFGVPGRTSTFLMPTVHCLVQLLEPPFFVLTLDEFSLKNFDLVFVYKDLTRQPAFISAIPVQNLDPIKDWLDECNIKYYEGPANLNWKTILSTIREDPKKFWEDGGWNFLNTDGGSDDDSESEEEDAYNPSDQSDEEAAESESDAYSGSEEADDVSDDGDDDDDDDGEDSEEEGLDWDELEKRAAEEDKRVKYDDDVPQSRKRRRDDYSDDEDDRPKRSSASSARGGASARPAAGGARPAAGRSASSSAARPASSAASRGAGAATRKAAPSDPKRRRLDR</sequence>
<dbReference type="KEGG" id="acan:ACA1_111900"/>
<dbReference type="SMART" id="SM01287">
    <property type="entry name" value="Rtt106"/>
    <property type="match status" value="1"/>
</dbReference>
<dbReference type="FunFam" id="2.30.29.30:FF:000017">
    <property type="entry name" value="FACT complex subunit SPT16"/>
    <property type="match status" value="1"/>
</dbReference>
<dbReference type="InterPro" id="IPR013719">
    <property type="entry name" value="RTT106/SPT16-like_middle_dom"/>
</dbReference>
<evidence type="ECO:0000313" key="16">
    <source>
        <dbReference type="Proteomes" id="UP000011083"/>
    </source>
</evidence>
<evidence type="ECO:0000256" key="3">
    <source>
        <dbReference type="ARBA" id="ARBA00022705"/>
    </source>
</evidence>
<dbReference type="Gene3D" id="3.90.230.10">
    <property type="entry name" value="Creatinase/methionine aminopeptidase superfamily"/>
    <property type="match status" value="1"/>
</dbReference>
<dbReference type="Pfam" id="PF14826">
    <property type="entry name" value="FACT-Spt16_Nlob"/>
    <property type="match status" value="1"/>
</dbReference>
<comment type="similarity">
    <text evidence="1 10">Belongs to the peptidase M24 family. SPT16 subfamily.</text>
</comment>
<evidence type="ECO:0000256" key="2">
    <source>
        <dbReference type="ARBA" id="ARBA00022454"/>
    </source>
</evidence>